<name>A0A377G5I9_9GAMM</name>
<reference evidence="2 3" key="1">
    <citation type="submission" date="2018-06" db="EMBL/GenBank/DDBJ databases">
        <authorList>
            <consortium name="Pathogen Informatics"/>
            <person name="Doyle S."/>
        </authorList>
    </citation>
    <scope>NUCLEOTIDE SEQUENCE [LARGE SCALE GENOMIC DNA]</scope>
    <source>
        <strain evidence="2 3">NCTC11370</strain>
    </source>
</reference>
<dbReference type="EMBL" id="UGGT01000001">
    <property type="protein sequence ID" value="STO20066.1"/>
    <property type="molecule type" value="Genomic_DNA"/>
</dbReference>
<sequence>MGKTNQDENQFMKKLATIMFCALGMGMANAGTMGPVCNPDNVTVPCPCNAWEIGISALYLQPTTNSPLLNPTILSLNGGSYHGLKSKSAWDWGFLLQGGYHFNTGNDLNLNWLHFNGNSSKNFVVSFPVSTEIPDITNTAHLKYDTDVDVVNLELAQSSDFGRKTNIRFYGGGQYVNSEIKRTERNYEKTRFTPTDTLFQYSTTHTKFQGAGPRVGIDMTHKLNYGFSLFAQSATALLLGERKAKLSGANLSGLASTSFSAYAKRSRIIPELEAKLGLNYQWMTPNNGTFSLMGGWMWQHYLNMFLMPPGGRTNLSPVVTQNDFAMDGPFIKGKWVSGC</sequence>
<keyword evidence="1" id="KW-0732">Signal</keyword>
<dbReference type="Proteomes" id="UP000254554">
    <property type="component" value="Unassembled WGS sequence"/>
</dbReference>
<evidence type="ECO:0000313" key="2">
    <source>
        <dbReference type="EMBL" id="STO20066.1"/>
    </source>
</evidence>
<dbReference type="Pfam" id="PF05150">
    <property type="entry name" value="Legionella_OMP"/>
    <property type="match status" value="1"/>
</dbReference>
<organism evidence="2 3">
    <name type="scientific">Fluoribacter dumoffii</name>
    <dbReference type="NCBI Taxonomy" id="463"/>
    <lineage>
        <taxon>Bacteria</taxon>
        <taxon>Pseudomonadati</taxon>
        <taxon>Pseudomonadota</taxon>
        <taxon>Gammaproteobacteria</taxon>
        <taxon>Legionellales</taxon>
        <taxon>Legionellaceae</taxon>
        <taxon>Fluoribacter</taxon>
    </lineage>
</organism>
<dbReference type="SUPFAM" id="SSF56935">
    <property type="entry name" value="Porins"/>
    <property type="match status" value="1"/>
</dbReference>
<feature type="signal peptide" evidence="1">
    <location>
        <begin position="1"/>
        <end position="30"/>
    </location>
</feature>
<keyword evidence="3" id="KW-1185">Reference proteome</keyword>
<protein>
    <submittedName>
        <fullName evidence="2">Legionella pneumophila major outer membrane protein</fullName>
    </submittedName>
</protein>
<evidence type="ECO:0000256" key="1">
    <source>
        <dbReference type="SAM" id="SignalP"/>
    </source>
</evidence>
<dbReference type="InterPro" id="IPR007825">
    <property type="entry name" value="Major_OMP_Legionella"/>
</dbReference>
<gene>
    <name evidence="2" type="ORF">NCTC11370_00111</name>
</gene>
<evidence type="ECO:0000313" key="3">
    <source>
        <dbReference type="Proteomes" id="UP000254554"/>
    </source>
</evidence>
<proteinExistence type="predicted"/>
<accession>A0A377G5I9</accession>
<dbReference type="STRING" id="1094715.GCA_000236165_00112"/>
<dbReference type="AlphaFoldDB" id="A0A377G5I9"/>
<feature type="chain" id="PRO_5016597650" evidence="1">
    <location>
        <begin position="31"/>
        <end position="339"/>
    </location>
</feature>